<evidence type="ECO:0000256" key="2">
    <source>
        <dbReference type="SAM" id="Phobius"/>
    </source>
</evidence>
<proteinExistence type="predicted"/>
<dbReference type="AlphaFoldDB" id="A0A855XW38"/>
<evidence type="ECO:0000256" key="1">
    <source>
        <dbReference type="SAM" id="MobiDB-lite"/>
    </source>
</evidence>
<name>A0A855XW38_LIMRT</name>
<gene>
    <name evidence="3" type="ORF">DKZ22_13260</name>
</gene>
<organism evidence="3 4">
    <name type="scientific">Limosilactobacillus reuteri</name>
    <name type="common">Lactobacillus reuteri</name>
    <dbReference type="NCBI Taxonomy" id="1598"/>
    <lineage>
        <taxon>Bacteria</taxon>
        <taxon>Bacillati</taxon>
        <taxon>Bacillota</taxon>
        <taxon>Bacilli</taxon>
        <taxon>Lactobacillales</taxon>
        <taxon>Lactobacillaceae</taxon>
        <taxon>Limosilactobacillus</taxon>
    </lineage>
</organism>
<protein>
    <submittedName>
        <fullName evidence="3">Uncharacterized protein</fullName>
    </submittedName>
</protein>
<keyword evidence="2" id="KW-0472">Membrane</keyword>
<feature type="compositionally biased region" description="Polar residues" evidence="1">
    <location>
        <begin position="52"/>
        <end position="64"/>
    </location>
</feature>
<sequence>MKQMNEPALICTGLTAAMLISLFCGSGLFLVFGFVLFWQILGALGDPDNPNKKATGSDTSDGDK</sequence>
<accession>A0A855XW38</accession>
<dbReference type="RefSeq" id="WP_109883585.1">
    <property type="nucleotide sequence ID" value="NZ_QGIA01000004.1"/>
</dbReference>
<keyword evidence="2" id="KW-0812">Transmembrane</keyword>
<comment type="caution">
    <text evidence="3">The sequence shown here is derived from an EMBL/GenBank/DDBJ whole genome shotgun (WGS) entry which is preliminary data.</text>
</comment>
<evidence type="ECO:0000313" key="4">
    <source>
        <dbReference type="Proteomes" id="UP000245980"/>
    </source>
</evidence>
<feature type="transmembrane region" description="Helical" evidence="2">
    <location>
        <begin position="12"/>
        <end position="41"/>
    </location>
</feature>
<dbReference type="EMBL" id="QGHT01000252">
    <property type="protein sequence ID" value="PWT37840.1"/>
    <property type="molecule type" value="Genomic_DNA"/>
</dbReference>
<reference evidence="3 4" key="1">
    <citation type="journal article" date="2018" name="Front. Microbiol.">
        <title>Comparative Genomics of the Herbivore Gut Symbiont Lactobacillus reuteri Reveals Genetic Diversity and Lifestyle Adaptation.</title>
        <authorList>
            <person name="Zhao J."/>
        </authorList>
    </citation>
    <scope>NUCLEOTIDE SEQUENCE [LARGE SCALE GENOMIC DNA]</scope>
    <source>
        <strain evidence="3 4">LR10</strain>
    </source>
</reference>
<feature type="region of interest" description="Disordered" evidence="1">
    <location>
        <begin position="43"/>
        <end position="64"/>
    </location>
</feature>
<keyword evidence="2" id="KW-1133">Transmembrane helix</keyword>
<evidence type="ECO:0000313" key="3">
    <source>
        <dbReference type="EMBL" id="PWT37840.1"/>
    </source>
</evidence>
<dbReference type="Proteomes" id="UP000245980">
    <property type="component" value="Unassembled WGS sequence"/>
</dbReference>